<keyword evidence="2" id="KW-0789">Thiol protease inhibitor</keyword>
<dbReference type="Gene3D" id="2.60.40.2020">
    <property type="match status" value="1"/>
</dbReference>
<evidence type="ECO:0000259" key="3">
    <source>
        <dbReference type="Pfam" id="PF09394"/>
    </source>
</evidence>
<dbReference type="InterPro" id="IPR036331">
    <property type="entry name" value="Chagasin-like_sf"/>
</dbReference>
<dbReference type="Pfam" id="PF09394">
    <property type="entry name" value="Inhibitor_I42"/>
    <property type="match status" value="1"/>
</dbReference>
<evidence type="ECO:0000256" key="1">
    <source>
        <dbReference type="ARBA" id="ARBA00022690"/>
    </source>
</evidence>
<reference evidence="4" key="1">
    <citation type="submission" date="2014-06" db="EMBL/GenBank/DDBJ databases">
        <authorList>
            <person name="Urmite Genomes Urmite Genomes"/>
        </authorList>
    </citation>
    <scope>NUCLEOTIDE SEQUENCE</scope>
</reference>
<keyword evidence="1" id="KW-0646">Protease inhibitor</keyword>
<dbReference type="PATRIC" id="fig|545.12.peg.4888"/>
<dbReference type="SUPFAM" id="SSF141066">
    <property type="entry name" value="ICP-like"/>
    <property type="match status" value="1"/>
</dbReference>
<accession>A0A078LMP0</accession>
<proteinExistence type="predicted"/>
<sequence>MEYLLNVVFYIIGRQTPTTVFIIPAMSFATEQVQAMPKDNAGYYNLNVGYYDKPQLSGYLPKKGEATIETNQSAVFSITLPASPSTGYSWGLRTLPSQLMFLDASYRQSDDCKGLGCGGETTYTFKAMKQ</sequence>
<feature type="domain" description="Proteinase inhibitor I42 chagasin" evidence="3">
    <location>
        <begin position="74"/>
        <end position="130"/>
    </location>
</feature>
<dbReference type="AlphaFoldDB" id="A0A078LMP0"/>
<organism evidence="4">
    <name type="scientific">Citrobacter koseri</name>
    <name type="common">Citrobacter diversus</name>
    <dbReference type="NCBI Taxonomy" id="545"/>
    <lineage>
        <taxon>Bacteria</taxon>
        <taxon>Pseudomonadati</taxon>
        <taxon>Pseudomonadota</taxon>
        <taxon>Gammaproteobacteria</taxon>
        <taxon>Enterobacterales</taxon>
        <taxon>Enterobacteriaceae</taxon>
        <taxon>Citrobacter</taxon>
    </lineage>
</organism>
<protein>
    <submittedName>
        <fullName evidence="4">Chagasin family peptidase inhibitor I42</fullName>
    </submittedName>
</protein>
<dbReference type="EMBL" id="LK931337">
    <property type="protein sequence ID" value="CDZ86607.1"/>
    <property type="molecule type" value="Genomic_DNA"/>
</dbReference>
<gene>
    <name evidence="4" type="ORF">BN1086_04858</name>
</gene>
<name>A0A078LMP0_CITKO</name>
<dbReference type="InterPro" id="IPR018990">
    <property type="entry name" value="Prot_inh_I42_chagasin"/>
</dbReference>
<evidence type="ECO:0000256" key="2">
    <source>
        <dbReference type="ARBA" id="ARBA00022704"/>
    </source>
</evidence>
<evidence type="ECO:0000313" key="4">
    <source>
        <dbReference type="EMBL" id="CDZ86607.1"/>
    </source>
</evidence>
<dbReference type="GO" id="GO:0004869">
    <property type="term" value="F:cysteine-type endopeptidase inhibitor activity"/>
    <property type="evidence" value="ECO:0007669"/>
    <property type="project" value="UniProtKB-KW"/>
</dbReference>